<sequence length="246" mass="28192">MPDFLGLAACHTHWSLPSQSDVDTLFEVLHGMFTCIYSHENGNDCRTLTQDVEEFVLFSGELKDPKYRFSAATAAIRFFESFPGIHRDMRNVLVHEDRDSVPCSPSHDRGLVRFCTDNPLLRIERRVDLWWNVFPESLGPRIEERFSETDDWLDEKHPTLRRKPTMRMIGQWVMEAAELHQMPPGCFRLTLDGGAPGPASVCSEIFQHWVQASSAEQTALRLTIDRGLPMTGGLRHMYSGLVTWRT</sequence>
<organism evidence="1 2">
    <name type="scientific">Apiospora hydei</name>
    <dbReference type="NCBI Taxonomy" id="1337664"/>
    <lineage>
        <taxon>Eukaryota</taxon>
        <taxon>Fungi</taxon>
        <taxon>Dikarya</taxon>
        <taxon>Ascomycota</taxon>
        <taxon>Pezizomycotina</taxon>
        <taxon>Sordariomycetes</taxon>
        <taxon>Xylariomycetidae</taxon>
        <taxon>Amphisphaeriales</taxon>
        <taxon>Apiosporaceae</taxon>
        <taxon>Apiospora</taxon>
    </lineage>
</organism>
<evidence type="ECO:0000313" key="2">
    <source>
        <dbReference type="Proteomes" id="UP001433268"/>
    </source>
</evidence>
<gene>
    <name evidence="1" type="ORF">PG997_014261</name>
</gene>
<evidence type="ECO:0000313" key="1">
    <source>
        <dbReference type="EMBL" id="KAK8062164.1"/>
    </source>
</evidence>
<reference evidence="1 2" key="1">
    <citation type="submission" date="2023-01" db="EMBL/GenBank/DDBJ databases">
        <title>Analysis of 21 Apiospora genomes using comparative genomics revels a genus with tremendous synthesis potential of carbohydrate active enzymes and secondary metabolites.</title>
        <authorList>
            <person name="Sorensen T."/>
        </authorList>
    </citation>
    <scope>NUCLEOTIDE SEQUENCE [LARGE SCALE GENOMIC DNA]</scope>
    <source>
        <strain evidence="1 2">CBS 114990</strain>
    </source>
</reference>
<proteinExistence type="predicted"/>
<protein>
    <submittedName>
        <fullName evidence="1">Uncharacterized protein</fullName>
    </submittedName>
</protein>
<accession>A0ABR1UWE6</accession>
<name>A0ABR1UWE6_9PEZI</name>
<dbReference type="GeneID" id="92051635"/>
<comment type="caution">
    <text evidence="1">The sequence shown here is derived from an EMBL/GenBank/DDBJ whole genome shotgun (WGS) entry which is preliminary data.</text>
</comment>
<dbReference type="Proteomes" id="UP001433268">
    <property type="component" value="Unassembled WGS sequence"/>
</dbReference>
<keyword evidence="2" id="KW-1185">Reference proteome</keyword>
<dbReference type="EMBL" id="JAQQWN010000010">
    <property type="protein sequence ID" value="KAK8062164.1"/>
    <property type="molecule type" value="Genomic_DNA"/>
</dbReference>
<dbReference type="RefSeq" id="XP_066660763.1">
    <property type="nucleotide sequence ID" value="XM_066818575.1"/>
</dbReference>